<dbReference type="PROSITE" id="PS50893">
    <property type="entry name" value="ABC_TRANSPORTER_2"/>
    <property type="match status" value="1"/>
</dbReference>
<organism evidence="2 3">
    <name type="scientific">Sporotomaculum syntrophicum</name>
    <dbReference type="NCBI Taxonomy" id="182264"/>
    <lineage>
        <taxon>Bacteria</taxon>
        <taxon>Bacillati</taxon>
        <taxon>Bacillota</taxon>
        <taxon>Clostridia</taxon>
        <taxon>Eubacteriales</taxon>
        <taxon>Desulfallaceae</taxon>
        <taxon>Sporotomaculum</taxon>
    </lineage>
</organism>
<feature type="domain" description="ABC transporter" evidence="1">
    <location>
        <begin position="5"/>
        <end position="229"/>
    </location>
</feature>
<reference evidence="2" key="1">
    <citation type="submission" date="2016-02" db="EMBL/GenBank/DDBJ databases">
        <title>Draft Genome Sequence of Sporotomaculum syntrophicum Strain FB, a Syntrophic Benzoate Degrader.</title>
        <authorList>
            <person name="Nobu M.K."/>
            <person name="Narihiro T."/>
            <person name="Qiu Y.-L."/>
            <person name="Ohashi A."/>
            <person name="Liu W.-T."/>
            <person name="Yuji S."/>
        </authorList>
    </citation>
    <scope>NUCLEOTIDE SEQUENCE</scope>
    <source>
        <strain evidence="2">FB</strain>
    </source>
</reference>
<dbReference type="SUPFAM" id="SSF52540">
    <property type="entry name" value="P-loop containing nucleoside triphosphate hydrolases"/>
    <property type="match status" value="1"/>
</dbReference>
<dbReference type="RefSeq" id="WP_161821905.1">
    <property type="nucleotide sequence ID" value="NZ_LSRS01000003.1"/>
</dbReference>
<dbReference type="PANTHER" id="PTHR43038:SF3">
    <property type="entry name" value="ABC TRANSPORTER G FAMILY MEMBER 20 ISOFORM X1"/>
    <property type="match status" value="1"/>
</dbReference>
<evidence type="ECO:0000259" key="1">
    <source>
        <dbReference type="PROSITE" id="PS50893"/>
    </source>
</evidence>
<name>A0A9D2WPW4_9FIRM</name>
<keyword evidence="3" id="KW-1185">Reference proteome</keyword>
<keyword evidence="2" id="KW-0547">Nucleotide-binding</keyword>
<sequence length="235" mass="26678">MEPVIKVSNLVQKIGRQILFNGLSFEVLPGESFGVFGLRGAGKTTLLHILAGVDRFKSGQVEVLGYNIKKSEKFKRDLGLVTQEKSLFLDMTVVENLDFMAALKKSSRSDVYQMIERYALKDLLAEPVILLAMGSFQRLSLACAMLNRPKLLIADEIIKDFDLYSRNLILRELRQFQAEGGTCVFGFSNIDFCEQLSKVGWLENGKLKVYEPESARAEWHRQIKLYAEQSDSHYV</sequence>
<comment type="caution">
    <text evidence="2">The sequence shown here is derived from an EMBL/GenBank/DDBJ whole genome shotgun (WGS) entry which is preliminary data.</text>
</comment>
<dbReference type="InterPro" id="IPR003439">
    <property type="entry name" value="ABC_transporter-like_ATP-bd"/>
</dbReference>
<dbReference type="Pfam" id="PF00005">
    <property type="entry name" value="ABC_tran"/>
    <property type="match status" value="1"/>
</dbReference>
<dbReference type="GO" id="GO:0005524">
    <property type="term" value="F:ATP binding"/>
    <property type="evidence" value="ECO:0007669"/>
    <property type="project" value="UniProtKB-KW"/>
</dbReference>
<dbReference type="OrthoDB" id="1786288at2"/>
<dbReference type="EMBL" id="LSRS01000003">
    <property type="protein sequence ID" value="KAF1085442.1"/>
    <property type="molecule type" value="Genomic_DNA"/>
</dbReference>
<proteinExistence type="predicted"/>
<accession>A0A9D2WPW4</accession>
<protein>
    <submittedName>
        <fullName evidence="2">ABC transporter ATP-binding protein YbhF</fullName>
    </submittedName>
</protein>
<gene>
    <name evidence="2" type="primary">ybhF_1</name>
    <name evidence="2" type="ORF">SPSYN_01583</name>
</gene>
<dbReference type="Gene3D" id="3.40.50.300">
    <property type="entry name" value="P-loop containing nucleotide triphosphate hydrolases"/>
    <property type="match status" value="1"/>
</dbReference>
<dbReference type="InterPro" id="IPR027417">
    <property type="entry name" value="P-loop_NTPase"/>
</dbReference>
<dbReference type="GO" id="GO:0016887">
    <property type="term" value="F:ATP hydrolysis activity"/>
    <property type="evidence" value="ECO:0007669"/>
    <property type="project" value="InterPro"/>
</dbReference>
<keyword evidence="2" id="KW-0067">ATP-binding</keyword>
<dbReference type="AlphaFoldDB" id="A0A9D2WPW4"/>
<dbReference type="PANTHER" id="PTHR43038">
    <property type="entry name" value="ATP-BINDING CASSETTE, SUB-FAMILY H, MEMBER 1"/>
    <property type="match status" value="1"/>
</dbReference>
<evidence type="ECO:0000313" key="2">
    <source>
        <dbReference type="EMBL" id="KAF1085442.1"/>
    </source>
</evidence>
<dbReference type="Proteomes" id="UP000798488">
    <property type="component" value="Unassembled WGS sequence"/>
</dbReference>
<evidence type="ECO:0000313" key="3">
    <source>
        <dbReference type="Proteomes" id="UP000798488"/>
    </source>
</evidence>